<sequence length="318" mass="34981">MTQRRYRFPWLARFARFARLAGAACRTSIAVAMAFPAAQAQAGAAATATAATAAVDAIVQQPRAFGYVLGDLITQRILLPADGRTVDPAALPRAQRISAWLERRPLQWGTDAEGRRWMHVTYQIVNAPQTLTAIALPALSLPMTTGPALKTGAHLISVGPLTPQTALGKGGLLEMRPDRPAPVLPTAPAARRMGLWLGALSATLAAWLGWWGWRNRRESMRLPFARAWRRLRRLDPAQAEAWLCLHRALDETAGTVLRAGALPGLLAQAPHLQPLRARLEQFYRQSDQRFFSGMPAAEPFPLRALCRDLYLAEKRARP</sequence>
<name>A0ABT6B169_9BURK</name>
<keyword evidence="2" id="KW-0732">Signal</keyword>
<dbReference type="EMBL" id="JARJLM010000611">
    <property type="protein sequence ID" value="MDF3838621.1"/>
    <property type="molecule type" value="Genomic_DNA"/>
</dbReference>
<keyword evidence="4" id="KW-1185">Reference proteome</keyword>
<comment type="caution">
    <text evidence="3">The sequence shown here is derived from an EMBL/GenBank/DDBJ whole genome shotgun (WGS) entry which is preliminary data.</text>
</comment>
<evidence type="ECO:0000313" key="4">
    <source>
        <dbReference type="Proteomes" id="UP001216674"/>
    </source>
</evidence>
<organism evidence="3 4">
    <name type="scientific">Cupriavidus basilensis</name>
    <dbReference type="NCBI Taxonomy" id="68895"/>
    <lineage>
        <taxon>Bacteria</taxon>
        <taxon>Pseudomonadati</taxon>
        <taxon>Pseudomonadota</taxon>
        <taxon>Betaproteobacteria</taxon>
        <taxon>Burkholderiales</taxon>
        <taxon>Burkholderiaceae</taxon>
        <taxon>Cupriavidus</taxon>
    </lineage>
</organism>
<feature type="transmembrane region" description="Helical" evidence="1">
    <location>
        <begin position="193"/>
        <end position="213"/>
    </location>
</feature>
<protein>
    <submittedName>
        <fullName evidence="3">Calcium incorporation protein MxaA</fullName>
    </submittedName>
</protein>
<gene>
    <name evidence="3" type="ORF">P3W85_37660</name>
</gene>
<evidence type="ECO:0000256" key="1">
    <source>
        <dbReference type="SAM" id="Phobius"/>
    </source>
</evidence>
<keyword evidence="1" id="KW-0812">Transmembrane</keyword>
<feature type="chain" id="PRO_5045879835" evidence="2">
    <location>
        <begin position="43"/>
        <end position="318"/>
    </location>
</feature>
<keyword evidence="1" id="KW-0472">Membrane</keyword>
<dbReference type="RefSeq" id="WP_276268535.1">
    <property type="nucleotide sequence ID" value="NZ_JARJLM010000611.1"/>
</dbReference>
<evidence type="ECO:0000313" key="3">
    <source>
        <dbReference type="EMBL" id="MDF3838621.1"/>
    </source>
</evidence>
<reference evidence="3 4" key="1">
    <citation type="submission" date="2023-03" db="EMBL/GenBank/DDBJ databases">
        <title>Draft assemblies of triclosan tolerant bacteria isolated from returned activated sludge.</title>
        <authorList>
            <person name="Van Hamelsveld S."/>
        </authorList>
    </citation>
    <scope>NUCLEOTIDE SEQUENCE [LARGE SCALE GENOMIC DNA]</scope>
    <source>
        <strain evidence="3 4">GW210010_S58</strain>
    </source>
</reference>
<accession>A0ABT6B169</accession>
<evidence type="ECO:0000256" key="2">
    <source>
        <dbReference type="SAM" id="SignalP"/>
    </source>
</evidence>
<feature type="signal peptide" evidence="2">
    <location>
        <begin position="1"/>
        <end position="42"/>
    </location>
</feature>
<proteinExistence type="predicted"/>
<dbReference type="Proteomes" id="UP001216674">
    <property type="component" value="Unassembled WGS sequence"/>
</dbReference>
<keyword evidence="1" id="KW-1133">Transmembrane helix</keyword>